<dbReference type="SUPFAM" id="SSF103473">
    <property type="entry name" value="MFS general substrate transporter"/>
    <property type="match status" value="1"/>
</dbReference>
<feature type="transmembrane region" description="Helical" evidence="4">
    <location>
        <begin position="227"/>
        <end position="248"/>
    </location>
</feature>
<dbReference type="PANTHER" id="PTHR23521:SF3">
    <property type="entry name" value="MFS TRANSPORTER"/>
    <property type="match status" value="1"/>
</dbReference>
<dbReference type="InterPro" id="IPR011701">
    <property type="entry name" value="MFS"/>
</dbReference>
<feature type="transmembrane region" description="Helical" evidence="4">
    <location>
        <begin position="89"/>
        <end position="107"/>
    </location>
</feature>
<feature type="transmembrane region" description="Helical" evidence="4">
    <location>
        <begin position="291"/>
        <end position="309"/>
    </location>
</feature>
<keyword evidence="2 4" id="KW-1133">Transmembrane helix</keyword>
<evidence type="ECO:0000256" key="3">
    <source>
        <dbReference type="ARBA" id="ARBA00023136"/>
    </source>
</evidence>
<proteinExistence type="predicted"/>
<keyword evidence="3 4" id="KW-0472">Membrane</keyword>
<keyword evidence="1 4" id="KW-0812">Transmembrane</keyword>
<feature type="transmembrane region" description="Helical" evidence="4">
    <location>
        <begin position="315"/>
        <end position="339"/>
    </location>
</feature>
<evidence type="ECO:0000313" key="5">
    <source>
        <dbReference type="EMBL" id="HCA04137.1"/>
    </source>
</evidence>
<sequence>MRFPTRLASTQSSHAFLARAPLAVIVIAQLFGTSLWFSVNGVGLALQQAVGLSESDLGLLTIAVQAGFITGTLLIATTGLADRVRASHLFAISAVAGALINAAFIGLAESVSLAVAARFWVGLCLAGIYPLGMKLVVSWTPNNAGAALGWLVGMLTLGIASPHLLRGLTLHLPWQWPLLLASALALLAALMIFKLGVGPHLPAKASGGRPWAGLAAFKQKHFRAAALGYFGHCWELYALWALVPFLVARELERLNAAPGLQPWLSFAVIALGLPGCVWAGRWSRRVGSARVAFVALATSGTLCLLYPLLGSTSPWLLLTLLGIWGISVIADSAQFSALASAAAPPERLGAALAMMNAIGFGLTIPSIALVTALWASQGPWVIWWLLPGPVLGLIAMRGLHVRTTHP</sequence>
<feature type="transmembrane region" description="Helical" evidence="4">
    <location>
        <begin position="260"/>
        <end position="279"/>
    </location>
</feature>
<dbReference type="Pfam" id="PF07690">
    <property type="entry name" value="MFS_1"/>
    <property type="match status" value="1"/>
</dbReference>
<name>A0A3D0KKQ5_9GAMM</name>
<feature type="transmembrane region" description="Helical" evidence="4">
    <location>
        <begin position="381"/>
        <end position="399"/>
    </location>
</feature>
<feature type="transmembrane region" description="Helical" evidence="4">
    <location>
        <begin position="144"/>
        <end position="164"/>
    </location>
</feature>
<evidence type="ECO:0000256" key="4">
    <source>
        <dbReference type="SAM" id="Phobius"/>
    </source>
</evidence>
<dbReference type="GO" id="GO:0022857">
    <property type="term" value="F:transmembrane transporter activity"/>
    <property type="evidence" value="ECO:0007669"/>
    <property type="project" value="InterPro"/>
</dbReference>
<dbReference type="Gene3D" id="1.20.1250.20">
    <property type="entry name" value="MFS general substrate transporter like domains"/>
    <property type="match status" value="1"/>
</dbReference>
<dbReference type="AlphaFoldDB" id="A0A3D0KKQ5"/>
<reference evidence="5" key="1">
    <citation type="journal article" date="2018" name="Nat. Biotechnol.">
        <title>A standardized bacterial taxonomy based on genome phylogeny substantially revises the tree of life.</title>
        <authorList>
            <person name="Parks D.H."/>
            <person name="Chuvochina M."/>
            <person name="Waite D.W."/>
            <person name="Rinke C."/>
            <person name="Skarshewski A."/>
            <person name="Chaumeil P.A."/>
            <person name="Hugenholtz P."/>
        </authorList>
    </citation>
    <scope>NUCLEOTIDE SEQUENCE [LARGE SCALE GENOMIC DNA]</scope>
    <source>
        <strain evidence="5">UBA11284</strain>
    </source>
</reference>
<comment type="caution">
    <text evidence="5">The sequence shown here is derived from an EMBL/GenBank/DDBJ whole genome shotgun (WGS) entry which is preliminary data.</text>
</comment>
<feature type="transmembrane region" description="Helical" evidence="4">
    <location>
        <begin position="176"/>
        <end position="197"/>
    </location>
</feature>
<dbReference type="EMBL" id="DOTR01000103">
    <property type="protein sequence ID" value="HCA04137.1"/>
    <property type="molecule type" value="Genomic_DNA"/>
</dbReference>
<evidence type="ECO:0000256" key="1">
    <source>
        <dbReference type="ARBA" id="ARBA00022692"/>
    </source>
</evidence>
<feature type="transmembrane region" description="Helical" evidence="4">
    <location>
        <begin position="113"/>
        <end position="132"/>
    </location>
</feature>
<protein>
    <submittedName>
        <fullName evidence="5">MFS transporter</fullName>
    </submittedName>
</protein>
<organism evidence="5">
    <name type="scientific">Halomonas campaniensis</name>
    <dbReference type="NCBI Taxonomy" id="213554"/>
    <lineage>
        <taxon>Bacteria</taxon>
        <taxon>Pseudomonadati</taxon>
        <taxon>Pseudomonadota</taxon>
        <taxon>Gammaproteobacteria</taxon>
        <taxon>Oceanospirillales</taxon>
        <taxon>Halomonadaceae</taxon>
        <taxon>Halomonas</taxon>
    </lineage>
</organism>
<feature type="transmembrane region" description="Helical" evidence="4">
    <location>
        <begin position="16"/>
        <end position="37"/>
    </location>
</feature>
<gene>
    <name evidence="5" type="ORF">DEO68_18665</name>
</gene>
<dbReference type="PANTHER" id="PTHR23521">
    <property type="entry name" value="TRANSPORTER MFS SUPERFAMILY"/>
    <property type="match status" value="1"/>
</dbReference>
<feature type="transmembrane region" description="Helical" evidence="4">
    <location>
        <begin position="57"/>
        <end position="77"/>
    </location>
</feature>
<dbReference type="InterPro" id="IPR036259">
    <property type="entry name" value="MFS_trans_sf"/>
</dbReference>
<accession>A0A3D0KKQ5</accession>
<feature type="transmembrane region" description="Helical" evidence="4">
    <location>
        <begin position="351"/>
        <end position="375"/>
    </location>
</feature>
<dbReference type="GO" id="GO:0005886">
    <property type="term" value="C:plasma membrane"/>
    <property type="evidence" value="ECO:0007669"/>
    <property type="project" value="TreeGrafter"/>
</dbReference>
<evidence type="ECO:0000256" key="2">
    <source>
        <dbReference type="ARBA" id="ARBA00022989"/>
    </source>
</evidence>